<accession>A0A4R3XSS5</accession>
<gene>
    <name evidence="1" type="ORF">EDC63_12446</name>
</gene>
<dbReference type="RefSeq" id="WP_124946692.1">
    <property type="nucleotide sequence ID" value="NZ_BHVT01000038.1"/>
</dbReference>
<dbReference type="EMBL" id="SMCO01000024">
    <property type="protein sequence ID" value="TCV81296.1"/>
    <property type="molecule type" value="Genomic_DNA"/>
</dbReference>
<name>A0A4R3XSS5_9PROT</name>
<evidence type="ECO:0000313" key="1">
    <source>
        <dbReference type="EMBL" id="TCV81296.1"/>
    </source>
</evidence>
<proteinExistence type="predicted"/>
<evidence type="ECO:0008006" key="3">
    <source>
        <dbReference type="Google" id="ProtNLM"/>
    </source>
</evidence>
<dbReference type="Proteomes" id="UP000295367">
    <property type="component" value="Unassembled WGS sequence"/>
</dbReference>
<keyword evidence="2" id="KW-1185">Reference proteome</keyword>
<sequence length="685" mass="75359">MASLIATGKWQINSTCTEQGRACSFLVHGLVLFCAFLWLQSSASAQELTLSIEDIQSPSFSASAIVAKLRGEDFSTLTVEIGELIVQGKKWKKVGLICADVRLEKRGVYCKKGMFKGKISFPVSFSYLPGEKQLSLTLNPAPREKWELFAQLRNSSWETRLSVTNGAVAQLAPWLPATTPVPSAGLISGQLSLAGKDKVPLSVSGDIQFKQLAFSDATGLHAGEKMDGRVKMQANKRGTAWKWQADLDLRNGEVFWQPLYFSKGGHSLTVKGSLNKNFFTVEQGQLKLDGIGNAELSGKWNQVDGYLNDFDLRGSGINVDGLYRILLKPYFEKTAFADLKTKGKIDLNWQFRNRATQVFDFKTHDVDIDDEKQRFALNGMNANIPWNRAQPAQANIRIKTGRVLNLPLGEMHIPLQMDGLHFALASLSIPLLDGKLNLADFEASMQNNAWRWQFSGGIAPISMEQFSNAMKIPVMQGTLSGVIPKITYADETLRMNGALLFKLFDGTVVVKNLVMLEPLGLAPRLMSDVDMRNLDLGLLTNAFSFGSIEGRIDVNVEDMVMSNWQPVRFKAKVLSSPGSYRKKISQRAVQNISALGGAGAAAAIQRSFLGIFEQFGYDKIGLSCALVNGVCVMEGVENTANGFVIVKGGGIPAITVIGYNRQVSWDELLQRLKRITQSNVKPVVQ</sequence>
<comment type="caution">
    <text evidence="1">The sequence shown here is derived from an EMBL/GenBank/DDBJ whole genome shotgun (WGS) entry which is preliminary data.</text>
</comment>
<evidence type="ECO:0000313" key="2">
    <source>
        <dbReference type="Proteomes" id="UP000295367"/>
    </source>
</evidence>
<reference evidence="1 2" key="1">
    <citation type="submission" date="2019-03" db="EMBL/GenBank/DDBJ databases">
        <title>Genomic Encyclopedia of Type Strains, Phase IV (KMG-IV): sequencing the most valuable type-strain genomes for metagenomic binning, comparative biology and taxonomic classification.</title>
        <authorList>
            <person name="Goeker M."/>
        </authorList>
    </citation>
    <scope>NUCLEOTIDE SEQUENCE [LARGE SCALE GENOMIC DNA]</scope>
    <source>
        <strain evidence="1 2">DSM 100309</strain>
    </source>
</reference>
<organism evidence="1 2">
    <name type="scientific">Sulfurirhabdus autotrophica</name>
    <dbReference type="NCBI Taxonomy" id="1706046"/>
    <lineage>
        <taxon>Bacteria</taxon>
        <taxon>Pseudomonadati</taxon>
        <taxon>Pseudomonadota</taxon>
        <taxon>Betaproteobacteria</taxon>
        <taxon>Nitrosomonadales</taxon>
        <taxon>Sulfuricellaceae</taxon>
        <taxon>Sulfurirhabdus</taxon>
    </lineage>
</organism>
<dbReference type="AlphaFoldDB" id="A0A4R3XSS5"/>
<protein>
    <recommendedName>
        <fullName evidence="3">Dicarboxylate transport</fullName>
    </recommendedName>
</protein>